<organism evidence="2">
    <name type="scientific">human gut metagenome</name>
    <dbReference type="NCBI Taxonomy" id="408170"/>
    <lineage>
        <taxon>unclassified sequences</taxon>
        <taxon>metagenomes</taxon>
        <taxon>organismal metagenomes</taxon>
    </lineage>
</organism>
<dbReference type="EMBL" id="AJWY01007528">
    <property type="protein sequence ID" value="EKC63741.1"/>
    <property type="molecule type" value="Genomic_DNA"/>
</dbReference>
<protein>
    <submittedName>
        <fullName evidence="2">Peptidase M24</fullName>
        <ecNumber evidence="2">3.5.3.3</ecNumber>
    </submittedName>
</protein>
<gene>
    <name evidence="2" type="ORF">LEA_11188</name>
</gene>
<accession>K1TWX6</accession>
<sequence>MGCCKNRYCSDMTRTFFCGEPKPEYAAIHDLVRQANEAAEAMIHPGVRLCDIDAAARDLITKAGYGEYFNHRLGHFIGQTDHEKGDVSAANTDTVKPGMIFSIEPGVYLPGKFGVRVEDLVIVTETGCEVLNHVDK</sequence>
<evidence type="ECO:0000313" key="2">
    <source>
        <dbReference type="EMBL" id="EKC63741.1"/>
    </source>
</evidence>
<feature type="domain" description="Peptidase M24" evidence="1">
    <location>
        <begin position="1"/>
        <end position="125"/>
    </location>
</feature>
<dbReference type="PANTHER" id="PTHR46112:SF3">
    <property type="entry name" value="AMINOPEPTIDASE YPDF"/>
    <property type="match status" value="1"/>
</dbReference>
<proteinExistence type="predicted"/>
<dbReference type="EC" id="3.5.3.3" evidence="2"/>
<dbReference type="AlphaFoldDB" id="K1TWX6"/>
<keyword evidence="2" id="KW-0378">Hydrolase</keyword>
<reference evidence="2" key="1">
    <citation type="journal article" date="2013" name="Environ. Microbiol.">
        <title>Microbiota from the distal guts of lean and obese adolescents exhibit partial functional redundancy besides clear differences in community structure.</title>
        <authorList>
            <person name="Ferrer M."/>
            <person name="Ruiz A."/>
            <person name="Lanza F."/>
            <person name="Haange S.B."/>
            <person name="Oberbach A."/>
            <person name="Till H."/>
            <person name="Bargiela R."/>
            <person name="Campoy C."/>
            <person name="Segura M.T."/>
            <person name="Richter M."/>
            <person name="von Bergen M."/>
            <person name="Seifert J."/>
            <person name="Suarez A."/>
        </authorList>
    </citation>
    <scope>NUCLEOTIDE SEQUENCE</scope>
</reference>
<dbReference type="SUPFAM" id="SSF55920">
    <property type="entry name" value="Creatinase/aminopeptidase"/>
    <property type="match status" value="1"/>
</dbReference>
<dbReference type="Pfam" id="PF00557">
    <property type="entry name" value="Peptidase_M24"/>
    <property type="match status" value="1"/>
</dbReference>
<dbReference type="InterPro" id="IPR036005">
    <property type="entry name" value="Creatinase/aminopeptidase-like"/>
</dbReference>
<comment type="caution">
    <text evidence="2">The sequence shown here is derived from an EMBL/GenBank/DDBJ whole genome shotgun (WGS) entry which is preliminary data.</text>
</comment>
<dbReference type="GO" id="GO:0016980">
    <property type="term" value="F:creatinase activity"/>
    <property type="evidence" value="ECO:0007669"/>
    <property type="project" value="UniProtKB-EC"/>
</dbReference>
<dbReference type="InterPro" id="IPR000994">
    <property type="entry name" value="Pept_M24"/>
</dbReference>
<dbReference type="InterPro" id="IPR050659">
    <property type="entry name" value="Peptidase_M24B"/>
</dbReference>
<name>K1TWX6_9ZZZZ</name>
<dbReference type="Gene3D" id="3.90.230.10">
    <property type="entry name" value="Creatinase/methionine aminopeptidase superfamily"/>
    <property type="match status" value="1"/>
</dbReference>
<evidence type="ECO:0000259" key="1">
    <source>
        <dbReference type="Pfam" id="PF00557"/>
    </source>
</evidence>
<feature type="non-terminal residue" evidence="2">
    <location>
        <position position="136"/>
    </location>
</feature>
<dbReference type="PANTHER" id="PTHR46112">
    <property type="entry name" value="AMINOPEPTIDASE"/>
    <property type="match status" value="1"/>
</dbReference>